<organism evidence="1 2">
    <name type="scientific">Prochlorococcus marinus (strain MIT 9313)</name>
    <dbReference type="NCBI Taxonomy" id="74547"/>
    <lineage>
        <taxon>Bacteria</taxon>
        <taxon>Bacillati</taxon>
        <taxon>Cyanobacteriota</taxon>
        <taxon>Cyanophyceae</taxon>
        <taxon>Synechococcales</taxon>
        <taxon>Prochlorococcaceae</taxon>
        <taxon>Prochlorococcus</taxon>
    </lineage>
</organism>
<name>B9ERX9_PROMM</name>
<keyword evidence="2" id="KW-1185">Reference proteome</keyword>
<proteinExistence type="predicted"/>
<evidence type="ECO:0000313" key="2">
    <source>
        <dbReference type="Proteomes" id="UP000001423"/>
    </source>
</evidence>
<dbReference type="EMBL" id="BX548175">
    <property type="protein sequence ID" value="CAX32007.1"/>
    <property type="molecule type" value="Genomic_DNA"/>
</dbReference>
<dbReference type="AlphaFoldDB" id="B9ERX9"/>
<dbReference type="KEGG" id="pmt:PMT_2489"/>
<accession>B9ERX9</accession>
<sequence>MKQRSHKQQFVREDHWNNCLPLQSTKLCLVELLEPSEID</sequence>
<reference evidence="1 2" key="1">
    <citation type="journal article" date="2003" name="Nature">
        <title>Genome divergence in two Prochlorococcus ecotypes reflects oceanic niche differentiation.</title>
        <authorList>
            <person name="Rocap G."/>
            <person name="Larimer F.W."/>
            <person name="Lamerdin J.E."/>
            <person name="Malfatti S."/>
            <person name="Chain P."/>
            <person name="Ahlgren N.A."/>
            <person name="Arellano A."/>
            <person name="Coleman M."/>
            <person name="Hauser L."/>
            <person name="Hess W.R."/>
            <person name="Johnson Z.I."/>
            <person name="Land M.L."/>
            <person name="Lindell D."/>
            <person name="Post A.F."/>
            <person name="Regala W."/>
            <person name="Shah M."/>
            <person name="Shaw S.L."/>
            <person name="Steglich C."/>
            <person name="Sullivan M.B."/>
            <person name="Ting C.S."/>
            <person name="Tolonen A."/>
            <person name="Webb E.A."/>
            <person name="Zinser E.R."/>
            <person name="Chisholm S.W."/>
        </authorList>
    </citation>
    <scope>NUCLEOTIDE SEQUENCE [LARGE SCALE GENOMIC DNA]</scope>
    <source>
        <strain evidence="2">MIT 9313</strain>
    </source>
</reference>
<gene>
    <name evidence="1" type="ordered locus">PMT_2489</name>
</gene>
<protein>
    <submittedName>
        <fullName evidence="1">Uncharacterized protein</fullName>
    </submittedName>
</protein>
<dbReference type="Proteomes" id="UP000001423">
    <property type="component" value="Chromosome"/>
</dbReference>
<dbReference type="HOGENOM" id="CLU_3315265_0_0_3"/>
<evidence type="ECO:0000313" key="1">
    <source>
        <dbReference type="EMBL" id="CAX32007.1"/>
    </source>
</evidence>